<reference evidence="1" key="1">
    <citation type="submission" date="2018-04" db="EMBL/GenBank/DDBJ databases">
        <title>Whole genome sequencing of Hypsizygus marmoreus.</title>
        <authorList>
            <person name="Choi I.-G."/>
            <person name="Min B."/>
            <person name="Kim J.-G."/>
            <person name="Kim S."/>
            <person name="Oh Y.-L."/>
            <person name="Kong W.-S."/>
            <person name="Park H."/>
            <person name="Jeong J."/>
            <person name="Song E.-S."/>
        </authorList>
    </citation>
    <scope>NUCLEOTIDE SEQUENCE [LARGE SCALE GENOMIC DNA]</scope>
    <source>
        <strain evidence="1">51987-8</strain>
    </source>
</reference>
<dbReference type="Proteomes" id="UP000076154">
    <property type="component" value="Unassembled WGS sequence"/>
</dbReference>
<sequence length="166" mass="19075">MDPKSRFPTHWHWTTRRMDMHCREEVHEKCTTVGARNSGRYILYDIMYSTRTPIRCLRDANPISRPPSHPGSTRRHNVRITRTRFGNDGIVDSRLSQPSCLNTLIAGRDTEEERSATHEWGLHGRTGTMKEHAQQFTQPPCPGSHFILIKTTATAKRQRLGHGTMS</sequence>
<evidence type="ECO:0000313" key="2">
    <source>
        <dbReference type="Proteomes" id="UP000076154"/>
    </source>
</evidence>
<dbReference type="EMBL" id="LUEZ02000005">
    <property type="protein sequence ID" value="RDB30461.1"/>
    <property type="molecule type" value="Genomic_DNA"/>
</dbReference>
<keyword evidence="2" id="KW-1185">Reference proteome</keyword>
<name>A0A369K776_HYPMA</name>
<comment type="caution">
    <text evidence="1">The sequence shown here is derived from an EMBL/GenBank/DDBJ whole genome shotgun (WGS) entry which is preliminary data.</text>
</comment>
<dbReference type="InParanoid" id="A0A369K776"/>
<evidence type="ECO:0000313" key="1">
    <source>
        <dbReference type="EMBL" id="RDB30461.1"/>
    </source>
</evidence>
<proteinExistence type="predicted"/>
<dbReference type="AlphaFoldDB" id="A0A369K776"/>
<gene>
    <name evidence="1" type="ORF">Hypma_007004</name>
</gene>
<organism evidence="1 2">
    <name type="scientific">Hypsizygus marmoreus</name>
    <name type="common">White beech mushroom</name>
    <name type="synonym">Agaricus marmoreus</name>
    <dbReference type="NCBI Taxonomy" id="39966"/>
    <lineage>
        <taxon>Eukaryota</taxon>
        <taxon>Fungi</taxon>
        <taxon>Dikarya</taxon>
        <taxon>Basidiomycota</taxon>
        <taxon>Agaricomycotina</taxon>
        <taxon>Agaricomycetes</taxon>
        <taxon>Agaricomycetidae</taxon>
        <taxon>Agaricales</taxon>
        <taxon>Tricholomatineae</taxon>
        <taxon>Lyophyllaceae</taxon>
        <taxon>Hypsizygus</taxon>
    </lineage>
</organism>
<accession>A0A369K776</accession>
<protein>
    <submittedName>
        <fullName evidence="1">Uncharacterized protein</fullName>
    </submittedName>
</protein>